<dbReference type="Proteomes" id="UP001171902">
    <property type="component" value="Unassembled WGS sequence"/>
</dbReference>
<evidence type="ECO:0008006" key="4">
    <source>
        <dbReference type="Google" id="ProtNLM"/>
    </source>
</evidence>
<evidence type="ECO:0000313" key="2">
    <source>
        <dbReference type="EMBL" id="MDN3243260.1"/>
    </source>
</evidence>
<dbReference type="EMBL" id="JAUEMJ010000012">
    <property type="protein sequence ID" value="MDN3243260.1"/>
    <property type="molecule type" value="Genomic_DNA"/>
</dbReference>
<name>A0ABT7YRG2_9ACTN</name>
<gene>
    <name evidence="1" type="ORF">QWI33_16020</name>
    <name evidence="2" type="ORF">QWI33_26310</name>
</gene>
<protein>
    <recommendedName>
        <fullName evidence="4">Mannosyl-glycoprotein endo-beta-N-acetylglucosamidase-like domain-containing protein</fullName>
    </recommendedName>
</protein>
<comment type="caution">
    <text evidence="1">The sequence shown here is derived from an EMBL/GenBank/DDBJ whole genome shotgun (WGS) entry which is preliminary data.</text>
</comment>
<evidence type="ECO:0000313" key="1">
    <source>
        <dbReference type="EMBL" id="MDN3241237.1"/>
    </source>
</evidence>
<evidence type="ECO:0000313" key="3">
    <source>
        <dbReference type="Proteomes" id="UP001171902"/>
    </source>
</evidence>
<proteinExistence type="predicted"/>
<dbReference type="EMBL" id="JAUEMJ010000004">
    <property type="protein sequence ID" value="MDN3241237.1"/>
    <property type="molecule type" value="Genomic_DNA"/>
</dbReference>
<sequence length="255" mass="26814">MKYVAVVVAESAGPVVAEAADLGRRLLAKVVDRFGMRVTVMGAATAIFIGSTGSAAMAISGLGTQPAVQPHVDVVAAETALSEESAAAAAESIANDQRAAAAAAQEAAEPEPVGGLSELQMANAVAIIEAGKDEGLDQKAWAIALATAMQESKFKNYANVNVAESYNYEYQAEGSDHDSVGLFQQRPSSGWGSVKELMDPKTSASKFYDSLKRVDDWRDMPVTTAAQTVQVSAFPDAYAQWEDLAWDIIASYNAS</sequence>
<dbReference type="RefSeq" id="WP_289958148.1">
    <property type="nucleotide sequence ID" value="NZ_JAUEMJ010000004.1"/>
</dbReference>
<organism evidence="1 3">
    <name type="scientific">Glycomyces tritici</name>
    <dbReference type="NCBI Taxonomy" id="2665176"/>
    <lineage>
        <taxon>Bacteria</taxon>
        <taxon>Bacillati</taxon>
        <taxon>Actinomycetota</taxon>
        <taxon>Actinomycetes</taxon>
        <taxon>Glycomycetales</taxon>
        <taxon>Glycomycetaceae</taxon>
        <taxon>Glycomyces</taxon>
    </lineage>
</organism>
<reference evidence="1" key="1">
    <citation type="submission" date="2023-06" db="EMBL/GenBank/DDBJ databases">
        <title>Gycomyces niveus sp.nov., a novel actinomycete isolated from soil in Shouguang.</title>
        <authorList>
            <person name="Yang X."/>
            <person name="Zhao J."/>
        </authorList>
    </citation>
    <scope>NUCLEOTIDE SEQUENCE</scope>
    <source>
        <strain evidence="1">NEAU C2</strain>
    </source>
</reference>
<accession>A0ABT7YRG2</accession>
<keyword evidence="3" id="KW-1185">Reference proteome</keyword>